<dbReference type="Proteomes" id="UP000588186">
    <property type="component" value="Unassembled WGS sequence"/>
</dbReference>
<dbReference type="Pfam" id="PF08818">
    <property type="entry name" value="DUF1801"/>
    <property type="match status" value="1"/>
</dbReference>
<name>A0A6V7R4V8_9BACL</name>
<evidence type="ECO:0000259" key="1">
    <source>
        <dbReference type="Pfam" id="PF08818"/>
    </source>
</evidence>
<dbReference type="InterPro" id="IPR014922">
    <property type="entry name" value="YdhG-like"/>
</dbReference>
<evidence type="ECO:0000313" key="2">
    <source>
        <dbReference type="EMBL" id="CAD2072411.1"/>
    </source>
</evidence>
<dbReference type="SUPFAM" id="SSF159888">
    <property type="entry name" value="YdhG-like"/>
    <property type="match status" value="1"/>
</dbReference>
<sequence length="115" mass="13947">MTLEEKLNTFYNKITYEEDKQTFKHVVNWIKEEYPELELVYKWNQPMFLEDGKFIIGLNIAKPHFSVASEYTPMRKFENKAHELGFKTTMMFVKILWTDVIPYDFLKKSLIIREK</sequence>
<proteinExistence type="predicted"/>
<protein>
    <recommendedName>
        <fullName evidence="1">YdhG-like domain-containing protein</fullName>
    </recommendedName>
</protein>
<gene>
    <name evidence="2" type="ORF">JEOPIN946_00504</name>
</gene>
<organism evidence="2 3">
    <name type="scientific">Phocicoccus pinnipedialis</name>
    <dbReference type="NCBI Taxonomy" id="110845"/>
    <lineage>
        <taxon>Bacteria</taxon>
        <taxon>Bacillati</taxon>
        <taxon>Bacillota</taxon>
        <taxon>Bacilli</taxon>
        <taxon>Bacillales</taxon>
        <taxon>Salinicoccaceae</taxon>
        <taxon>Phocicoccus</taxon>
    </lineage>
</organism>
<dbReference type="EMBL" id="CAJEWB010000005">
    <property type="protein sequence ID" value="CAD2072411.1"/>
    <property type="molecule type" value="Genomic_DNA"/>
</dbReference>
<dbReference type="AlphaFoldDB" id="A0A6V7R4V8"/>
<dbReference type="RefSeq" id="WP_208454720.1">
    <property type="nucleotide sequence ID" value="NZ_CAJEWB010000005.1"/>
</dbReference>
<dbReference type="Gene3D" id="3.90.1150.200">
    <property type="match status" value="1"/>
</dbReference>
<keyword evidence="3" id="KW-1185">Reference proteome</keyword>
<feature type="domain" description="YdhG-like" evidence="1">
    <location>
        <begin position="20"/>
        <end position="108"/>
    </location>
</feature>
<evidence type="ECO:0000313" key="3">
    <source>
        <dbReference type="Proteomes" id="UP000588186"/>
    </source>
</evidence>
<reference evidence="2 3" key="1">
    <citation type="submission" date="2020-07" db="EMBL/GenBank/DDBJ databases">
        <authorList>
            <person name="Criscuolo A."/>
        </authorList>
    </citation>
    <scope>NUCLEOTIDE SEQUENCE [LARGE SCALE GENOMIC DNA]</scope>
    <source>
        <strain evidence="2">CIP107946</strain>
    </source>
</reference>
<comment type="caution">
    <text evidence="2">The sequence shown here is derived from an EMBL/GenBank/DDBJ whole genome shotgun (WGS) entry which is preliminary data.</text>
</comment>
<accession>A0A6V7R4V8</accession>